<dbReference type="SUPFAM" id="SSF50630">
    <property type="entry name" value="Acid proteases"/>
    <property type="match status" value="1"/>
</dbReference>
<dbReference type="EnsemblPlants" id="AUR62007521-RA">
    <property type="protein sequence ID" value="AUR62007521-RA:cds"/>
    <property type="gene ID" value="AUR62007521"/>
</dbReference>
<feature type="domain" description="Chromo" evidence="2">
    <location>
        <begin position="654"/>
        <end position="707"/>
    </location>
</feature>
<evidence type="ECO:0000313" key="4">
    <source>
        <dbReference type="Proteomes" id="UP000596660"/>
    </source>
</evidence>
<dbReference type="InterPro" id="IPR032567">
    <property type="entry name" value="RTL1-rel"/>
</dbReference>
<accession>A0A803L6N2</accession>
<dbReference type="InterPro" id="IPR005162">
    <property type="entry name" value="Retrotrans_gag_dom"/>
</dbReference>
<dbReference type="OMA" id="CKIANDQ"/>
<name>A0A803L6N2_CHEQI</name>
<feature type="compositionally biased region" description="Low complexity" evidence="1">
    <location>
        <begin position="218"/>
        <end position="230"/>
    </location>
</feature>
<feature type="compositionally biased region" description="Polar residues" evidence="1">
    <location>
        <begin position="28"/>
        <end position="38"/>
    </location>
</feature>
<dbReference type="PANTHER" id="PTHR15503">
    <property type="entry name" value="LDOC1 RELATED"/>
    <property type="match status" value="1"/>
</dbReference>
<dbReference type="Pfam" id="PF08284">
    <property type="entry name" value="RVP_2"/>
    <property type="match status" value="1"/>
</dbReference>
<reference evidence="3" key="2">
    <citation type="submission" date="2021-03" db="UniProtKB">
        <authorList>
            <consortium name="EnsemblPlants"/>
        </authorList>
    </citation>
    <scope>IDENTIFICATION</scope>
</reference>
<organism evidence="3 4">
    <name type="scientific">Chenopodium quinoa</name>
    <name type="common">Quinoa</name>
    <dbReference type="NCBI Taxonomy" id="63459"/>
    <lineage>
        <taxon>Eukaryota</taxon>
        <taxon>Viridiplantae</taxon>
        <taxon>Streptophyta</taxon>
        <taxon>Embryophyta</taxon>
        <taxon>Tracheophyta</taxon>
        <taxon>Spermatophyta</taxon>
        <taxon>Magnoliopsida</taxon>
        <taxon>eudicotyledons</taxon>
        <taxon>Gunneridae</taxon>
        <taxon>Pentapetalae</taxon>
        <taxon>Caryophyllales</taxon>
        <taxon>Chenopodiaceae</taxon>
        <taxon>Chenopodioideae</taxon>
        <taxon>Atripliceae</taxon>
        <taxon>Chenopodium</taxon>
    </lineage>
</organism>
<dbReference type="InterPro" id="IPR023780">
    <property type="entry name" value="Chromo_domain"/>
</dbReference>
<dbReference type="PROSITE" id="PS00141">
    <property type="entry name" value="ASP_PROTEASE"/>
    <property type="match status" value="1"/>
</dbReference>
<dbReference type="SUPFAM" id="SSF54160">
    <property type="entry name" value="Chromo domain-like"/>
    <property type="match status" value="1"/>
</dbReference>
<evidence type="ECO:0000256" key="1">
    <source>
        <dbReference type="SAM" id="MobiDB-lite"/>
    </source>
</evidence>
<dbReference type="PROSITE" id="PS50013">
    <property type="entry name" value="CHROMO_2"/>
    <property type="match status" value="1"/>
</dbReference>
<dbReference type="Proteomes" id="UP000596660">
    <property type="component" value="Unplaced"/>
</dbReference>
<keyword evidence="4" id="KW-1185">Reference proteome</keyword>
<proteinExistence type="predicted"/>
<dbReference type="Gramene" id="AUR62007521-RA">
    <property type="protein sequence ID" value="AUR62007521-RA:cds"/>
    <property type="gene ID" value="AUR62007521"/>
</dbReference>
<dbReference type="AlphaFoldDB" id="A0A803L6N2"/>
<feature type="region of interest" description="Disordered" evidence="1">
    <location>
        <begin position="214"/>
        <end position="233"/>
    </location>
</feature>
<evidence type="ECO:0000313" key="3">
    <source>
        <dbReference type="EnsemblPlants" id="AUR62007521-RA:cds"/>
    </source>
</evidence>
<sequence length="707" mass="79686">MLKMMQAMQAEKVSTPSSSEPSSPTYSNGSLSRSNSTRTLGMNPKLEFPKFNGVNPRIWVKKCCKYFNLCKIANDQKVDLASLNMTDKAEHWVMNYLSIRRSVVVDWNDFVVDFYARFRDNSALDVVEQFNRLQQLGSIEDYIDEFEKLRSVMLMNNHILPDAYILESFVGGLKSAVKPFVKAFKPATIAQAVDFSRLQKESLSSIHTYNRSKPFSYTSKTQTTNTNSPNTLPPLLPTPSSKPTLPALTQFPHKNKNYKHIPADVRQEKIAKGLCYYCDQPYTREHQCQFKKPQLFIVEIPGSIDSDSDEDLGSFPNSIDEPQISMHALAGNQSFQTMRVIGRIQGKDLHILIDSGSTHNFVDASVASKLGCSLEQIPFQAISVADGNHIPCRQACKGFAWSMHGHSFEADVLVIPLGSCDMVLGIQWLRLLGSIHWDFQKLRMEFTFQGKQIVLKGIPPKKLSVVEGDPRASIMDSSIQLCLLHVQDSNCFVGQMEQDTNTVLSNSEFLAIKQQYAKCGKENVAADALSRVQGSEILFMVVSLVESNLGSMITASYNLDDNYTAMIQQLQNQVGITDFKWEGNLLKRKGRIVVGPDLQLRNKILAWHHDSPDSGHGGMELTLKRPLSLHLPYLAGEVKNDELDRSQIVGSEDIRPAAILDRKIVRFQNRAHVQYLVHWEGFPDYEATWESAEYLERQFPDFVPALT</sequence>
<dbReference type="InterPro" id="IPR001969">
    <property type="entry name" value="Aspartic_peptidase_AS"/>
</dbReference>
<feature type="region of interest" description="Disordered" evidence="1">
    <location>
        <begin position="10"/>
        <end position="38"/>
    </location>
</feature>
<dbReference type="GO" id="GO:0006508">
    <property type="term" value="P:proteolysis"/>
    <property type="evidence" value="ECO:0007669"/>
    <property type="project" value="InterPro"/>
</dbReference>
<dbReference type="GO" id="GO:0004190">
    <property type="term" value="F:aspartic-type endopeptidase activity"/>
    <property type="evidence" value="ECO:0007669"/>
    <property type="project" value="InterPro"/>
</dbReference>
<feature type="compositionally biased region" description="Low complexity" evidence="1">
    <location>
        <begin position="14"/>
        <end position="27"/>
    </location>
</feature>
<dbReference type="Gene3D" id="2.40.70.10">
    <property type="entry name" value="Acid Proteases"/>
    <property type="match status" value="1"/>
</dbReference>
<reference evidence="3" key="1">
    <citation type="journal article" date="2017" name="Nature">
        <title>The genome of Chenopodium quinoa.</title>
        <authorList>
            <person name="Jarvis D.E."/>
            <person name="Ho Y.S."/>
            <person name="Lightfoot D.J."/>
            <person name="Schmoeckel S.M."/>
            <person name="Li B."/>
            <person name="Borm T.J.A."/>
            <person name="Ohyanagi H."/>
            <person name="Mineta K."/>
            <person name="Michell C.T."/>
            <person name="Saber N."/>
            <person name="Kharbatia N.M."/>
            <person name="Rupper R.R."/>
            <person name="Sharp A.R."/>
            <person name="Dally N."/>
            <person name="Boughton B.A."/>
            <person name="Woo Y.H."/>
            <person name="Gao G."/>
            <person name="Schijlen E.G.W.M."/>
            <person name="Guo X."/>
            <person name="Momin A.A."/>
            <person name="Negrao S."/>
            <person name="Al-Babili S."/>
            <person name="Gehring C."/>
            <person name="Roessner U."/>
            <person name="Jung C."/>
            <person name="Murphy K."/>
            <person name="Arold S.T."/>
            <person name="Gojobori T."/>
            <person name="van der Linden C.G."/>
            <person name="van Loo E.N."/>
            <person name="Jellen E.N."/>
            <person name="Maughan P.J."/>
            <person name="Tester M."/>
        </authorList>
    </citation>
    <scope>NUCLEOTIDE SEQUENCE [LARGE SCALE GENOMIC DNA]</scope>
    <source>
        <strain evidence="3">cv. PI 614886</strain>
    </source>
</reference>
<dbReference type="CDD" id="cd00024">
    <property type="entry name" value="CD_CSD"/>
    <property type="match status" value="1"/>
</dbReference>
<dbReference type="Gene3D" id="2.40.50.40">
    <property type="match status" value="1"/>
</dbReference>
<dbReference type="InterPro" id="IPR016197">
    <property type="entry name" value="Chromo-like_dom_sf"/>
</dbReference>
<dbReference type="PANTHER" id="PTHR15503:SF40">
    <property type="match status" value="1"/>
</dbReference>
<protein>
    <recommendedName>
        <fullName evidence="2">Chromo domain-containing protein</fullName>
    </recommendedName>
</protein>
<dbReference type="Pfam" id="PF00385">
    <property type="entry name" value="Chromo"/>
    <property type="match status" value="1"/>
</dbReference>
<dbReference type="InterPro" id="IPR021109">
    <property type="entry name" value="Peptidase_aspartic_dom_sf"/>
</dbReference>
<evidence type="ECO:0000259" key="2">
    <source>
        <dbReference type="PROSITE" id="PS50013"/>
    </source>
</evidence>
<dbReference type="CDD" id="cd00303">
    <property type="entry name" value="retropepsin_like"/>
    <property type="match status" value="1"/>
</dbReference>
<dbReference type="Pfam" id="PF03732">
    <property type="entry name" value="Retrotrans_gag"/>
    <property type="match status" value="1"/>
</dbReference>
<dbReference type="InterPro" id="IPR000953">
    <property type="entry name" value="Chromo/chromo_shadow_dom"/>
</dbReference>